<dbReference type="Proteomes" id="UP001215598">
    <property type="component" value="Unassembled WGS sequence"/>
</dbReference>
<protein>
    <submittedName>
        <fullName evidence="1">Uncharacterized protein</fullName>
    </submittedName>
</protein>
<dbReference type="AlphaFoldDB" id="A0AAD7I9P7"/>
<evidence type="ECO:0000313" key="1">
    <source>
        <dbReference type="EMBL" id="KAJ7738160.1"/>
    </source>
</evidence>
<accession>A0AAD7I9P7</accession>
<dbReference type="EMBL" id="JARKIB010000113">
    <property type="protein sequence ID" value="KAJ7738160.1"/>
    <property type="molecule type" value="Genomic_DNA"/>
</dbReference>
<keyword evidence="2" id="KW-1185">Reference proteome</keyword>
<comment type="caution">
    <text evidence="1">The sequence shown here is derived from an EMBL/GenBank/DDBJ whole genome shotgun (WGS) entry which is preliminary data.</text>
</comment>
<evidence type="ECO:0000313" key="2">
    <source>
        <dbReference type="Proteomes" id="UP001215598"/>
    </source>
</evidence>
<reference evidence="1" key="1">
    <citation type="submission" date="2023-03" db="EMBL/GenBank/DDBJ databases">
        <title>Massive genome expansion in bonnet fungi (Mycena s.s.) driven by repeated elements and novel gene families across ecological guilds.</title>
        <authorList>
            <consortium name="Lawrence Berkeley National Laboratory"/>
            <person name="Harder C.B."/>
            <person name="Miyauchi S."/>
            <person name="Viragh M."/>
            <person name="Kuo A."/>
            <person name="Thoen E."/>
            <person name="Andreopoulos B."/>
            <person name="Lu D."/>
            <person name="Skrede I."/>
            <person name="Drula E."/>
            <person name="Henrissat B."/>
            <person name="Morin E."/>
            <person name="Kohler A."/>
            <person name="Barry K."/>
            <person name="LaButti K."/>
            <person name="Morin E."/>
            <person name="Salamov A."/>
            <person name="Lipzen A."/>
            <person name="Mereny Z."/>
            <person name="Hegedus B."/>
            <person name="Baldrian P."/>
            <person name="Stursova M."/>
            <person name="Weitz H."/>
            <person name="Taylor A."/>
            <person name="Grigoriev I.V."/>
            <person name="Nagy L.G."/>
            <person name="Martin F."/>
            <person name="Kauserud H."/>
        </authorList>
    </citation>
    <scope>NUCLEOTIDE SEQUENCE</scope>
    <source>
        <strain evidence="1">CBHHK182m</strain>
    </source>
</reference>
<sequence>MLAKCGKKFLIVGPNLSASRQTPQNGRSVLTTSVLGHRQLNKRTANKLTCKATSGDPPNHNPLGRTRQAAFGASPKHWLTRRNTRTTAAEIGKDSFLLTGLKATAWRARPEFRGLRRPCGKAETVQVVRFLGFCTSPVSEQPDLRLEIAGGVLMISWRHNDYAAVTVEAESSMLRIRRSLESKSSPLTELYNPATLSAGVGYGWADVPTWEEETEKFLG</sequence>
<organism evidence="1 2">
    <name type="scientific">Mycena metata</name>
    <dbReference type="NCBI Taxonomy" id="1033252"/>
    <lineage>
        <taxon>Eukaryota</taxon>
        <taxon>Fungi</taxon>
        <taxon>Dikarya</taxon>
        <taxon>Basidiomycota</taxon>
        <taxon>Agaricomycotina</taxon>
        <taxon>Agaricomycetes</taxon>
        <taxon>Agaricomycetidae</taxon>
        <taxon>Agaricales</taxon>
        <taxon>Marasmiineae</taxon>
        <taxon>Mycenaceae</taxon>
        <taxon>Mycena</taxon>
    </lineage>
</organism>
<name>A0AAD7I9P7_9AGAR</name>
<proteinExistence type="predicted"/>
<gene>
    <name evidence="1" type="ORF">B0H16DRAFT_1465919</name>
</gene>